<dbReference type="RefSeq" id="XP_028478397.1">
    <property type="nucleotide sequence ID" value="XM_028621945.1"/>
</dbReference>
<gene>
    <name evidence="2" type="ORF">EHS24_006499</name>
</gene>
<sequence>MSSATTLSNKRKRTPPTPLTPAAEPGAKRLFRRLNEEFPEANTLSRRTLSPPSVKRGESDTKPHAATTTPTKPKPSPAASLPTPPPTLPKAKAKSTTPPRRPQPSPLQPSRNANSSRPNPPWLRVRGPTPPSPLDASPSPPLFVPLPPRSPHTPTRTPPRPTSPPPIGGRPGDSPMPPVSERGRRFRQ</sequence>
<feature type="region of interest" description="Disordered" evidence="1">
    <location>
        <begin position="1"/>
        <end position="188"/>
    </location>
</feature>
<protein>
    <submittedName>
        <fullName evidence="2">Uncharacterized protein</fullName>
    </submittedName>
</protein>
<name>A0A427Y1I3_9TREE</name>
<dbReference type="EMBL" id="RSCE01000003">
    <property type="protein sequence ID" value="RSH84949.1"/>
    <property type="molecule type" value="Genomic_DNA"/>
</dbReference>
<dbReference type="Proteomes" id="UP000279236">
    <property type="component" value="Unassembled WGS sequence"/>
</dbReference>
<dbReference type="GeneID" id="39591042"/>
<feature type="compositionally biased region" description="Pro residues" evidence="1">
    <location>
        <begin position="72"/>
        <end position="88"/>
    </location>
</feature>
<dbReference type="AlphaFoldDB" id="A0A427Y1I3"/>
<evidence type="ECO:0000313" key="2">
    <source>
        <dbReference type="EMBL" id="RSH84949.1"/>
    </source>
</evidence>
<proteinExistence type="predicted"/>
<accession>A0A427Y1I3</accession>
<reference evidence="2 3" key="1">
    <citation type="submission" date="2018-11" db="EMBL/GenBank/DDBJ databases">
        <title>Genome sequence of Apiotrichum porosum DSM 27194.</title>
        <authorList>
            <person name="Aliyu H."/>
            <person name="Gorte O."/>
            <person name="Ochsenreither K."/>
        </authorList>
    </citation>
    <scope>NUCLEOTIDE SEQUENCE [LARGE SCALE GENOMIC DNA]</scope>
    <source>
        <strain evidence="2 3">DSM 27194</strain>
    </source>
</reference>
<evidence type="ECO:0000256" key="1">
    <source>
        <dbReference type="SAM" id="MobiDB-lite"/>
    </source>
</evidence>
<comment type="caution">
    <text evidence="2">The sequence shown here is derived from an EMBL/GenBank/DDBJ whole genome shotgun (WGS) entry which is preliminary data.</text>
</comment>
<keyword evidence="3" id="KW-1185">Reference proteome</keyword>
<feature type="compositionally biased region" description="Polar residues" evidence="1">
    <location>
        <begin position="42"/>
        <end position="51"/>
    </location>
</feature>
<evidence type="ECO:0000313" key="3">
    <source>
        <dbReference type="Proteomes" id="UP000279236"/>
    </source>
</evidence>
<organism evidence="2 3">
    <name type="scientific">Apiotrichum porosum</name>
    <dbReference type="NCBI Taxonomy" id="105984"/>
    <lineage>
        <taxon>Eukaryota</taxon>
        <taxon>Fungi</taxon>
        <taxon>Dikarya</taxon>
        <taxon>Basidiomycota</taxon>
        <taxon>Agaricomycotina</taxon>
        <taxon>Tremellomycetes</taxon>
        <taxon>Trichosporonales</taxon>
        <taxon>Trichosporonaceae</taxon>
        <taxon>Apiotrichum</taxon>
    </lineage>
</organism>
<feature type="compositionally biased region" description="Pro residues" evidence="1">
    <location>
        <begin position="128"/>
        <end position="178"/>
    </location>
</feature>